<feature type="region of interest" description="Disordered" evidence="1">
    <location>
        <begin position="33"/>
        <end position="68"/>
    </location>
</feature>
<accession>A0AAE1TLP0</accession>
<proteinExistence type="predicted"/>
<evidence type="ECO:0000313" key="2">
    <source>
        <dbReference type="EMBL" id="KAK4287824.1"/>
    </source>
</evidence>
<feature type="non-terminal residue" evidence="2">
    <location>
        <position position="68"/>
    </location>
</feature>
<keyword evidence="3" id="KW-1185">Reference proteome</keyword>
<dbReference type="Proteomes" id="UP001292094">
    <property type="component" value="Unassembled WGS sequence"/>
</dbReference>
<gene>
    <name evidence="2" type="ORF">Pmani_039117</name>
</gene>
<dbReference type="EMBL" id="JAWZYT010006643">
    <property type="protein sequence ID" value="KAK4287824.1"/>
    <property type="molecule type" value="Genomic_DNA"/>
</dbReference>
<organism evidence="2 3">
    <name type="scientific">Petrolisthes manimaculis</name>
    <dbReference type="NCBI Taxonomy" id="1843537"/>
    <lineage>
        <taxon>Eukaryota</taxon>
        <taxon>Metazoa</taxon>
        <taxon>Ecdysozoa</taxon>
        <taxon>Arthropoda</taxon>
        <taxon>Crustacea</taxon>
        <taxon>Multicrustacea</taxon>
        <taxon>Malacostraca</taxon>
        <taxon>Eumalacostraca</taxon>
        <taxon>Eucarida</taxon>
        <taxon>Decapoda</taxon>
        <taxon>Pleocyemata</taxon>
        <taxon>Anomura</taxon>
        <taxon>Galatheoidea</taxon>
        <taxon>Porcellanidae</taxon>
        <taxon>Petrolisthes</taxon>
    </lineage>
</organism>
<sequence length="68" mass="6939">MKPISTPVPALATPVPGLLTPITLAATVMKNAAHAHAAHNARISPPNPETANSSPSLDAASPPKDRKK</sequence>
<evidence type="ECO:0000256" key="1">
    <source>
        <dbReference type="SAM" id="MobiDB-lite"/>
    </source>
</evidence>
<dbReference type="AlphaFoldDB" id="A0AAE1TLP0"/>
<comment type="caution">
    <text evidence="2">The sequence shown here is derived from an EMBL/GenBank/DDBJ whole genome shotgun (WGS) entry which is preliminary data.</text>
</comment>
<protein>
    <submittedName>
        <fullName evidence="2">Uncharacterized protein</fullName>
    </submittedName>
</protein>
<reference evidence="2" key="1">
    <citation type="submission" date="2023-11" db="EMBL/GenBank/DDBJ databases">
        <title>Genome assemblies of two species of porcelain crab, Petrolisthes cinctipes and Petrolisthes manimaculis (Anomura: Porcellanidae).</title>
        <authorList>
            <person name="Angst P."/>
        </authorList>
    </citation>
    <scope>NUCLEOTIDE SEQUENCE</scope>
    <source>
        <strain evidence="2">PB745_02</strain>
        <tissue evidence="2">Gill</tissue>
    </source>
</reference>
<name>A0AAE1TLP0_9EUCA</name>
<evidence type="ECO:0000313" key="3">
    <source>
        <dbReference type="Proteomes" id="UP001292094"/>
    </source>
</evidence>